<reference evidence="11" key="1">
    <citation type="journal article" date="2014" name="Genome Biol. Evol.">
        <title>Pangenome evidence for extensive interdomain horizontal transfer affecting lineage core and shell genes in uncultured planktonic thaumarchaeota and euryarchaeota.</title>
        <authorList>
            <person name="Deschamps P."/>
            <person name="Zivanovic Y."/>
            <person name="Moreira D."/>
            <person name="Rodriguez-Valera F."/>
            <person name="Lopez-Garcia P."/>
        </authorList>
    </citation>
    <scope>NUCLEOTIDE SEQUENCE</scope>
</reference>
<evidence type="ECO:0000256" key="4">
    <source>
        <dbReference type="ARBA" id="ARBA00019632"/>
    </source>
</evidence>
<comment type="catalytic activity">
    <reaction evidence="1">
        <text>ATP-independent breakage of single-stranded DNA, followed by passage and rejoining.</text>
        <dbReference type="EC" id="5.6.2.1"/>
    </reaction>
</comment>
<dbReference type="Pfam" id="PF14370">
    <property type="entry name" value="Topo_C_assoc"/>
    <property type="match status" value="1"/>
</dbReference>
<protein>
    <recommendedName>
        <fullName evidence="4">DNA topoisomerase 1</fullName>
        <ecNumber evidence="3">5.6.2.1</ecNumber>
    </recommendedName>
    <alternativeName>
        <fullName evidence="8">DNA topoisomerase I</fullName>
    </alternativeName>
</protein>
<evidence type="ECO:0000256" key="9">
    <source>
        <dbReference type="SAM" id="Coils"/>
    </source>
</evidence>
<dbReference type="InterPro" id="IPR011010">
    <property type="entry name" value="DNA_brk_join_enz"/>
</dbReference>
<evidence type="ECO:0000256" key="1">
    <source>
        <dbReference type="ARBA" id="ARBA00000213"/>
    </source>
</evidence>
<dbReference type="Pfam" id="PF02919">
    <property type="entry name" value="Topoisom_I_N"/>
    <property type="match status" value="1"/>
</dbReference>
<evidence type="ECO:0000259" key="10">
    <source>
        <dbReference type="SMART" id="SM00435"/>
    </source>
</evidence>
<dbReference type="InterPro" id="IPR036202">
    <property type="entry name" value="TopoI_DNA-bd_euk_N_sf"/>
</dbReference>
<dbReference type="InterPro" id="IPR013500">
    <property type="entry name" value="TopoI_cat_euk"/>
</dbReference>
<dbReference type="InterPro" id="IPR025834">
    <property type="entry name" value="TopoI_C_dom"/>
</dbReference>
<dbReference type="InterPro" id="IPR013034">
    <property type="entry name" value="DNA_topo_DNA_db_N_dom1"/>
</dbReference>
<dbReference type="Gene3D" id="2.170.11.10">
    <property type="entry name" value="DNA Topoisomerase I, domain 2"/>
    <property type="match status" value="1"/>
</dbReference>
<evidence type="ECO:0000256" key="8">
    <source>
        <dbReference type="ARBA" id="ARBA00033297"/>
    </source>
</evidence>
<dbReference type="GO" id="GO:0006265">
    <property type="term" value="P:DNA topological change"/>
    <property type="evidence" value="ECO:0007669"/>
    <property type="project" value="InterPro"/>
</dbReference>
<dbReference type="InterPro" id="IPR001631">
    <property type="entry name" value="TopoI"/>
</dbReference>
<dbReference type="InterPro" id="IPR014711">
    <property type="entry name" value="TopoI_cat_a-hlx-sub_euk"/>
</dbReference>
<keyword evidence="6" id="KW-0238">DNA-binding</keyword>
<dbReference type="Gene3D" id="1.10.132.10">
    <property type="match status" value="1"/>
</dbReference>
<dbReference type="GO" id="GO:0003917">
    <property type="term" value="F:DNA topoisomerase type I (single strand cut, ATP-independent) activity"/>
    <property type="evidence" value="ECO:0007669"/>
    <property type="project" value="UniProtKB-EC"/>
</dbReference>
<dbReference type="GO" id="GO:0003677">
    <property type="term" value="F:DNA binding"/>
    <property type="evidence" value="ECO:0007669"/>
    <property type="project" value="UniProtKB-KW"/>
</dbReference>
<dbReference type="GO" id="GO:0005694">
    <property type="term" value="C:chromosome"/>
    <property type="evidence" value="ECO:0007669"/>
    <property type="project" value="InterPro"/>
</dbReference>
<dbReference type="SMART" id="SM00435">
    <property type="entry name" value="TOPEUc"/>
    <property type="match status" value="1"/>
</dbReference>
<dbReference type="EC" id="5.6.2.1" evidence="3"/>
<dbReference type="InterPro" id="IPR013499">
    <property type="entry name" value="TopoI_euk"/>
</dbReference>
<evidence type="ECO:0000313" key="11">
    <source>
        <dbReference type="EMBL" id="AIF03489.1"/>
    </source>
</evidence>
<feature type="domain" description="DNA topoisomerase I eukaryotic-type" evidence="10">
    <location>
        <begin position="153"/>
        <end position="531"/>
    </location>
</feature>
<dbReference type="InterPro" id="IPR008336">
    <property type="entry name" value="TopoI_DNA-bd_euk"/>
</dbReference>
<dbReference type="Pfam" id="PF01028">
    <property type="entry name" value="Topoisom_I"/>
    <property type="match status" value="1"/>
</dbReference>
<evidence type="ECO:0000256" key="6">
    <source>
        <dbReference type="ARBA" id="ARBA00023125"/>
    </source>
</evidence>
<comment type="similarity">
    <text evidence="2">Belongs to the type IB topoisomerase family.</text>
</comment>
<evidence type="ECO:0000256" key="7">
    <source>
        <dbReference type="ARBA" id="ARBA00023235"/>
    </source>
</evidence>
<evidence type="ECO:0000256" key="3">
    <source>
        <dbReference type="ARBA" id="ARBA00012891"/>
    </source>
</evidence>
<gene>
    <name evidence="11" type="primary">TOP1</name>
</gene>
<dbReference type="PANTHER" id="PTHR10290:SF3">
    <property type="entry name" value="DNA TOPOISOMERASE 1"/>
    <property type="match status" value="1"/>
</dbReference>
<proteinExistence type="inferred from homology"/>
<keyword evidence="9" id="KW-0175">Coiled coil</keyword>
<sequence>MKWKTLQHNGILFPPDFESKGIKIKINGQNIVLTLEQEEMIYQWAKKKDAPKPGTTEKYIEDSIFQKNFVSDFAKTYNGKFKNLQYTDIDFSQAFKLVDKEKEVKELMTKEEKKALAAERKKIREKMKIGYGMAIMDGKEVEIANYMAEPPGIFMGRGEHPMRGRYKPRTVSKDVTLNLGKEAKVPEGNWGKIVHDKNSMWIANWMDILTQKRKYVWLADTAGIKQDRDQAKYDKAKKLAKEIENVKARIIKDMQRNDPKTRKISTACYLIYRTAMRVGDEKDPDEADTVGATTLRKEHIKLTENTIEFDFLGKDSVRWQETIPAEGQDKQFHSNLKELTSNKKNNQEIFDDITSRHVNVYYSTIVKGLTAKVFRTYLASSVVSKYLRHNDNIKSESPMKKLFHAKLANLNAAIMCNHKRTIPKNFEQTLQKKKDVMSNLEKAKPWQKSEVSLKKAQTKITKTDKENEKQKERIKKTKSLIKKRKEKHKERIEKLQIQIDLVQKTRDYNLGTSLRNYIDPRIFKTWTDEVGAEWEKLYTSALQKKFLWVKTIDSKWSEISKQY</sequence>
<dbReference type="PROSITE" id="PS52038">
    <property type="entry name" value="TOPO_IB_2"/>
    <property type="match status" value="1"/>
</dbReference>
<evidence type="ECO:0000256" key="2">
    <source>
        <dbReference type="ARBA" id="ARBA00006645"/>
    </source>
</evidence>
<dbReference type="EMBL" id="KF900681">
    <property type="protein sequence ID" value="AIF03489.1"/>
    <property type="molecule type" value="Genomic_DNA"/>
</dbReference>
<dbReference type="Gene3D" id="3.90.15.10">
    <property type="entry name" value="Topoisomerase I, Chain A, domain 3"/>
    <property type="match status" value="1"/>
</dbReference>
<dbReference type="AlphaFoldDB" id="A0A075GHP2"/>
<keyword evidence="7 11" id="KW-0413">Isomerase</keyword>
<evidence type="ECO:0000256" key="5">
    <source>
        <dbReference type="ARBA" id="ARBA00023029"/>
    </source>
</evidence>
<dbReference type="InterPro" id="IPR051062">
    <property type="entry name" value="Topoisomerase_IB"/>
</dbReference>
<dbReference type="PRINTS" id="PR00416">
    <property type="entry name" value="EUTPISMRASEI"/>
</dbReference>
<dbReference type="InterPro" id="IPR014727">
    <property type="entry name" value="TopoI_cat_a/b-sub_euk"/>
</dbReference>
<organism evidence="11">
    <name type="scientific">uncultured marine thaumarchaeote KM3_167_H09</name>
    <dbReference type="NCBI Taxonomy" id="1456036"/>
    <lineage>
        <taxon>Archaea</taxon>
        <taxon>Nitrososphaerota</taxon>
        <taxon>environmental samples</taxon>
    </lineage>
</organism>
<feature type="coiled-coil region" evidence="9">
    <location>
        <begin position="453"/>
        <end position="505"/>
    </location>
</feature>
<dbReference type="SUPFAM" id="SSF56741">
    <property type="entry name" value="Eukaryotic DNA topoisomerase I, N-terminal DNA-binding fragment"/>
    <property type="match status" value="1"/>
</dbReference>
<name>A0A075GHP2_9ARCH</name>
<dbReference type="SUPFAM" id="SSF56349">
    <property type="entry name" value="DNA breaking-rejoining enzymes"/>
    <property type="match status" value="1"/>
</dbReference>
<accession>A0A075GHP2</accession>
<dbReference type="InterPro" id="IPR013030">
    <property type="entry name" value="DNA_topo_DNA_db_N_dom2"/>
</dbReference>
<dbReference type="Gene3D" id="1.10.10.41">
    <property type="entry name" value="Yeast DNA topoisomerase - domain 1"/>
    <property type="match status" value="1"/>
</dbReference>
<keyword evidence="5" id="KW-0799">Topoisomerase</keyword>
<dbReference type="PANTHER" id="PTHR10290">
    <property type="entry name" value="DNA TOPOISOMERASE I"/>
    <property type="match status" value="1"/>
</dbReference>